<protein>
    <submittedName>
        <fullName evidence="1">Uncharacterized protein</fullName>
    </submittedName>
</protein>
<dbReference type="Proteomes" id="UP001396334">
    <property type="component" value="Unassembled WGS sequence"/>
</dbReference>
<evidence type="ECO:0000313" key="1">
    <source>
        <dbReference type="EMBL" id="KAK9004817.1"/>
    </source>
</evidence>
<organism evidence="1 2">
    <name type="scientific">Hibiscus sabdariffa</name>
    <name type="common">roselle</name>
    <dbReference type="NCBI Taxonomy" id="183260"/>
    <lineage>
        <taxon>Eukaryota</taxon>
        <taxon>Viridiplantae</taxon>
        <taxon>Streptophyta</taxon>
        <taxon>Embryophyta</taxon>
        <taxon>Tracheophyta</taxon>
        <taxon>Spermatophyta</taxon>
        <taxon>Magnoliopsida</taxon>
        <taxon>eudicotyledons</taxon>
        <taxon>Gunneridae</taxon>
        <taxon>Pentapetalae</taxon>
        <taxon>rosids</taxon>
        <taxon>malvids</taxon>
        <taxon>Malvales</taxon>
        <taxon>Malvaceae</taxon>
        <taxon>Malvoideae</taxon>
        <taxon>Hibiscus</taxon>
    </lineage>
</organism>
<gene>
    <name evidence="1" type="ORF">V6N11_042272</name>
</gene>
<comment type="caution">
    <text evidence="1">The sequence shown here is derived from an EMBL/GenBank/DDBJ whole genome shotgun (WGS) entry which is preliminary data.</text>
</comment>
<evidence type="ECO:0000313" key="2">
    <source>
        <dbReference type="Proteomes" id="UP001396334"/>
    </source>
</evidence>
<sequence>MISKASTKIVKALGSITYIMNLVLAMEFQTDRLFLDKSKNFKLNKSPNDLGIEPVILLLDKEKWVRSLRSATPVGISPEN</sequence>
<keyword evidence="2" id="KW-1185">Reference proteome</keyword>
<proteinExistence type="predicted"/>
<reference evidence="1 2" key="1">
    <citation type="journal article" date="2024" name="G3 (Bethesda)">
        <title>Genome assembly of Hibiscus sabdariffa L. provides insights into metabolisms of medicinal natural products.</title>
        <authorList>
            <person name="Kim T."/>
        </authorList>
    </citation>
    <scope>NUCLEOTIDE SEQUENCE [LARGE SCALE GENOMIC DNA]</scope>
    <source>
        <strain evidence="1">TK-2024</strain>
        <tissue evidence="1">Old leaves</tissue>
    </source>
</reference>
<dbReference type="EMBL" id="JBBPBN010000030">
    <property type="protein sequence ID" value="KAK9004817.1"/>
    <property type="molecule type" value="Genomic_DNA"/>
</dbReference>
<name>A0ABR2QVU3_9ROSI</name>
<accession>A0ABR2QVU3</accession>